<sequence>ISSLRGIQRIAATSKILSAPGSQREGRNPQLNQQ</sequence>
<evidence type="ECO:0000313" key="3">
    <source>
        <dbReference type="Proteomes" id="UP000236370"/>
    </source>
</evidence>
<evidence type="ECO:0000313" key="2">
    <source>
        <dbReference type="EMBL" id="PNI69817.1"/>
    </source>
</evidence>
<dbReference type="EMBL" id="NBAG03000231">
    <property type="protein sequence ID" value="PNI69817.1"/>
    <property type="molecule type" value="Genomic_DNA"/>
</dbReference>
<comment type="caution">
    <text evidence="2">The sequence shown here is derived from an EMBL/GenBank/DDBJ whole genome shotgun (WGS) entry which is preliminary data.</text>
</comment>
<gene>
    <name evidence="2" type="ORF">CK820_G0011356</name>
</gene>
<reference evidence="2 3" key="1">
    <citation type="submission" date="2017-12" db="EMBL/GenBank/DDBJ databases">
        <title>High-resolution comparative analysis of great ape genomes.</title>
        <authorList>
            <person name="Pollen A."/>
            <person name="Hastie A."/>
            <person name="Hormozdiari F."/>
            <person name="Dougherty M."/>
            <person name="Liu R."/>
            <person name="Chaisson M."/>
            <person name="Hoppe E."/>
            <person name="Hill C."/>
            <person name="Pang A."/>
            <person name="Hillier L."/>
            <person name="Baker C."/>
            <person name="Armstrong J."/>
            <person name="Shendure J."/>
            <person name="Paten B."/>
            <person name="Wilson R."/>
            <person name="Chao H."/>
            <person name="Schneider V."/>
            <person name="Ventura M."/>
            <person name="Kronenberg Z."/>
            <person name="Murali S."/>
            <person name="Gordon D."/>
            <person name="Cantsilieris S."/>
            <person name="Munson K."/>
            <person name="Nelson B."/>
            <person name="Raja A."/>
            <person name="Underwood J."/>
            <person name="Diekhans M."/>
            <person name="Fiddes I."/>
            <person name="Haussler D."/>
            <person name="Eichler E."/>
        </authorList>
    </citation>
    <scope>NUCLEOTIDE SEQUENCE [LARGE SCALE GENOMIC DNA]</scope>
    <source>
        <strain evidence="2">Yerkes chimp pedigree #C0471</strain>
    </source>
</reference>
<feature type="non-terminal residue" evidence="2">
    <location>
        <position position="1"/>
    </location>
</feature>
<dbReference type="AlphaFoldDB" id="A0A2J8NDJ6"/>
<evidence type="ECO:0000256" key="1">
    <source>
        <dbReference type="SAM" id="MobiDB-lite"/>
    </source>
</evidence>
<feature type="region of interest" description="Disordered" evidence="1">
    <location>
        <begin position="15"/>
        <end position="34"/>
    </location>
</feature>
<protein>
    <submittedName>
        <fullName evidence="2">GRP isoform 4</fullName>
    </submittedName>
</protein>
<organism evidence="2 3">
    <name type="scientific">Pan troglodytes</name>
    <name type="common">Chimpanzee</name>
    <dbReference type="NCBI Taxonomy" id="9598"/>
    <lineage>
        <taxon>Eukaryota</taxon>
        <taxon>Metazoa</taxon>
        <taxon>Chordata</taxon>
        <taxon>Craniata</taxon>
        <taxon>Vertebrata</taxon>
        <taxon>Euteleostomi</taxon>
        <taxon>Mammalia</taxon>
        <taxon>Eutheria</taxon>
        <taxon>Euarchontoglires</taxon>
        <taxon>Primates</taxon>
        <taxon>Haplorrhini</taxon>
        <taxon>Catarrhini</taxon>
        <taxon>Hominidae</taxon>
        <taxon>Pan</taxon>
    </lineage>
</organism>
<accession>A0A2J8NDJ6</accession>
<dbReference type="Proteomes" id="UP000236370">
    <property type="component" value="Unassembled WGS sequence"/>
</dbReference>
<proteinExistence type="predicted"/>
<name>A0A2J8NDJ6_PANTR</name>